<organism evidence="3 4">
    <name type="scientific">Stentor coeruleus</name>
    <dbReference type="NCBI Taxonomy" id="5963"/>
    <lineage>
        <taxon>Eukaryota</taxon>
        <taxon>Sar</taxon>
        <taxon>Alveolata</taxon>
        <taxon>Ciliophora</taxon>
        <taxon>Postciliodesmatophora</taxon>
        <taxon>Heterotrichea</taxon>
        <taxon>Heterotrichida</taxon>
        <taxon>Stentoridae</taxon>
        <taxon>Stentor</taxon>
    </lineage>
</organism>
<feature type="coiled-coil region" evidence="1">
    <location>
        <begin position="24"/>
        <end position="117"/>
    </location>
</feature>
<protein>
    <submittedName>
        <fullName evidence="3">Uncharacterized protein</fullName>
    </submittedName>
</protein>
<dbReference type="EMBL" id="MPUH01000406">
    <property type="protein sequence ID" value="OMJ80839.1"/>
    <property type="molecule type" value="Genomic_DNA"/>
</dbReference>
<reference evidence="3 4" key="1">
    <citation type="submission" date="2016-11" db="EMBL/GenBank/DDBJ databases">
        <title>The macronuclear genome of Stentor coeruleus: a giant cell with tiny introns.</title>
        <authorList>
            <person name="Slabodnick M."/>
            <person name="Ruby J.G."/>
            <person name="Reiff S.B."/>
            <person name="Swart E.C."/>
            <person name="Gosai S."/>
            <person name="Prabakaran S."/>
            <person name="Witkowska E."/>
            <person name="Larue G.E."/>
            <person name="Fisher S."/>
            <person name="Freeman R.M."/>
            <person name="Gunawardena J."/>
            <person name="Chu W."/>
            <person name="Stover N.A."/>
            <person name="Gregory B.D."/>
            <person name="Nowacki M."/>
            <person name="Derisi J."/>
            <person name="Roy S.W."/>
            <person name="Marshall W.F."/>
            <person name="Sood P."/>
        </authorList>
    </citation>
    <scope>NUCLEOTIDE SEQUENCE [LARGE SCALE GENOMIC DNA]</scope>
    <source>
        <strain evidence="3">WM001</strain>
    </source>
</reference>
<accession>A0A1R2BVI9</accession>
<evidence type="ECO:0000256" key="1">
    <source>
        <dbReference type="SAM" id="Coils"/>
    </source>
</evidence>
<evidence type="ECO:0000313" key="3">
    <source>
        <dbReference type="EMBL" id="OMJ80839.1"/>
    </source>
</evidence>
<evidence type="ECO:0000256" key="2">
    <source>
        <dbReference type="SAM" id="MobiDB-lite"/>
    </source>
</evidence>
<proteinExistence type="predicted"/>
<keyword evidence="4" id="KW-1185">Reference proteome</keyword>
<dbReference type="OrthoDB" id="5973780at2759"/>
<comment type="caution">
    <text evidence="3">The sequence shown here is derived from an EMBL/GenBank/DDBJ whole genome shotgun (WGS) entry which is preliminary data.</text>
</comment>
<gene>
    <name evidence="3" type="ORF">SteCoe_18842</name>
</gene>
<name>A0A1R2BVI9_9CILI</name>
<keyword evidence="1" id="KW-0175">Coiled coil</keyword>
<feature type="region of interest" description="Disordered" evidence="2">
    <location>
        <begin position="184"/>
        <end position="205"/>
    </location>
</feature>
<evidence type="ECO:0000313" key="4">
    <source>
        <dbReference type="Proteomes" id="UP000187209"/>
    </source>
</evidence>
<feature type="compositionally biased region" description="Basic and acidic residues" evidence="2">
    <location>
        <begin position="184"/>
        <end position="201"/>
    </location>
</feature>
<dbReference type="Proteomes" id="UP000187209">
    <property type="component" value="Unassembled WGS sequence"/>
</dbReference>
<sequence>MEDKELIEELNIFVNEEKCCCLEHEEMKKQLDEKDRAISNLEAKFNKLYEDFSYNVELIYERDREIEILNSRIDELITVNREKEIEIVNSQGLYSKIKQLEHEKHLLNKRIENLLAKEYNQSSHYKKFTTPTQEENSFISEFKPTHKKYLSAGPKGFHKSEESSLIPLSKINLDLERRIRALEQETDSKAESNYKRSHTDYSDQELDTSITKEKISNKEKEISELIKSLSPYKRDSSRGKKYTPKEYGLSYLSRDIEKLKAESRCYSRAELFTETREENERLRHEPAIRCTSAIDKRINNK</sequence>
<dbReference type="AlphaFoldDB" id="A0A1R2BVI9"/>